<dbReference type="SUPFAM" id="SSF53448">
    <property type="entry name" value="Nucleotide-diphospho-sugar transferases"/>
    <property type="match status" value="1"/>
</dbReference>
<dbReference type="Gene3D" id="3.90.550.10">
    <property type="entry name" value="Spore Coat Polysaccharide Biosynthesis Protein SpsA, Chain A"/>
    <property type="match status" value="1"/>
</dbReference>
<accession>A0A7W3R7T1</accession>
<keyword evidence="3" id="KW-0812">Transmembrane</keyword>
<keyword evidence="3" id="KW-0472">Membrane</keyword>
<feature type="transmembrane region" description="Helical" evidence="3">
    <location>
        <begin position="313"/>
        <end position="335"/>
    </location>
</feature>
<protein>
    <submittedName>
        <fullName evidence="6">Glycosyltransferase involved in cell wall biosynthesis</fullName>
    </submittedName>
</protein>
<proteinExistence type="inferred from homology"/>
<dbReference type="AlphaFoldDB" id="A0A7W3R7T1"/>
<evidence type="ECO:0000256" key="3">
    <source>
        <dbReference type="SAM" id="Phobius"/>
    </source>
</evidence>
<dbReference type="Pfam" id="PF26629">
    <property type="entry name" value="GT2_TM_C"/>
    <property type="match status" value="1"/>
</dbReference>
<feature type="domain" description="Glycosyltransferase 2-like" evidence="4">
    <location>
        <begin position="4"/>
        <end position="163"/>
    </location>
</feature>
<feature type="region of interest" description="Disordered" evidence="2">
    <location>
        <begin position="405"/>
        <end position="427"/>
    </location>
</feature>
<dbReference type="CDD" id="cd04179">
    <property type="entry name" value="DPM_DPG-synthase_like"/>
    <property type="match status" value="1"/>
</dbReference>
<evidence type="ECO:0000256" key="2">
    <source>
        <dbReference type="SAM" id="MobiDB-lite"/>
    </source>
</evidence>
<evidence type="ECO:0000256" key="1">
    <source>
        <dbReference type="ARBA" id="ARBA00006739"/>
    </source>
</evidence>
<feature type="transmembrane region" description="Helical" evidence="3">
    <location>
        <begin position="265"/>
        <end position="289"/>
    </location>
</feature>
<dbReference type="PANTHER" id="PTHR48090:SF7">
    <property type="entry name" value="RFBJ PROTEIN"/>
    <property type="match status" value="1"/>
</dbReference>
<dbReference type="GO" id="GO:0016740">
    <property type="term" value="F:transferase activity"/>
    <property type="evidence" value="ECO:0007669"/>
    <property type="project" value="UniProtKB-KW"/>
</dbReference>
<dbReference type="InterPro" id="IPR050256">
    <property type="entry name" value="Glycosyltransferase_2"/>
</dbReference>
<feature type="transmembrane region" description="Helical" evidence="3">
    <location>
        <begin position="228"/>
        <end position="253"/>
    </location>
</feature>
<evidence type="ECO:0000259" key="5">
    <source>
        <dbReference type="Pfam" id="PF26629"/>
    </source>
</evidence>
<feature type="transmembrane region" description="Helical" evidence="3">
    <location>
        <begin position="355"/>
        <end position="375"/>
    </location>
</feature>
<evidence type="ECO:0000313" key="6">
    <source>
        <dbReference type="EMBL" id="MBA9003523.1"/>
    </source>
</evidence>
<organism evidence="6 7">
    <name type="scientific">Thermomonospora cellulosilytica</name>
    <dbReference type="NCBI Taxonomy" id="1411118"/>
    <lineage>
        <taxon>Bacteria</taxon>
        <taxon>Bacillati</taxon>
        <taxon>Actinomycetota</taxon>
        <taxon>Actinomycetes</taxon>
        <taxon>Streptosporangiales</taxon>
        <taxon>Thermomonosporaceae</taxon>
        <taxon>Thermomonospora</taxon>
    </lineage>
</organism>
<dbReference type="RefSeq" id="WP_312880991.1">
    <property type="nucleotide sequence ID" value="NZ_JACJII010000001.1"/>
</dbReference>
<comment type="similarity">
    <text evidence="1">Belongs to the glycosyltransferase 2 family.</text>
</comment>
<dbReference type="InterPro" id="IPR001173">
    <property type="entry name" value="Glyco_trans_2-like"/>
</dbReference>
<dbReference type="InterPro" id="IPR029044">
    <property type="entry name" value="Nucleotide-diphossugar_trans"/>
</dbReference>
<keyword evidence="6" id="KW-0808">Transferase</keyword>
<dbReference type="InterPro" id="IPR058718">
    <property type="entry name" value="Agl6_TM_C"/>
</dbReference>
<comment type="caution">
    <text evidence="6">The sequence shown here is derived from an EMBL/GenBank/DDBJ whole genome shotgun (WGS) entry which is preliminary data.</text>
</comment>
<dbReference type="Proteomes" id="UP000539313">
    <property type="component" value="Unassembled WGS sequence"/>
</dbReference>
<keyword evidence="7" id="KW-1185">Reference proteome</keyword>
<dbReference type="EMBL" id="JACJII010000001">
    <property type="protein sequence ID" value="MBA9003523.1"/>
    <property type="molecule type" value="Genomic_DNA"/>
</dbReference>
<feature type="domain" description="Low-salt glycan biosynthesis hexosyltransferase Agl6 C-terminal transmembrane region" evidence="5">
    <location>
        <begin position="283"/>
        <end position="375"/>
    </location>
</feature>
<keyword evidence="3" id="KW-1133">Transmembrane helix</keyword>
<gene>
    <name evidence="6" type="ORF">HNR21_002405</name>
</gene>
<reference evidence="6 7" key="1">
    <citation type="submission" date="2020-08" db="EMBL/GenBank/DDBJ databases">
        <title>Sequencing the genomes of 1000 actinobacteria strains.</title>
        <authorList>
            <person name="Klenk H.-P."/>
        </authorList>
    </citation>
    <scope>NUCLEOTIDE SEQUENCE [LARGE SCALE GENOMIC DNA]</scope>
    <source>
        <strain evidence="6 7">DSM 45823</strain>
    </source>
</reference>
<evidence type="ECO:0000259" key="4">
    <source>
        <dbReference type="Pfam" id="PF00535"/>
    </source>
</evidence>
<dbReference type="Pfam" id="PF00535">
    <property type="entry name" value="Glycos_transf_2"/>
    <property type="match status" value="1"/>
</dbReference>
<dbReference type="PANTHER" id="PTHR48090">
    <property type="entry name" value="UNDECAPRENYL-PHOSPHATE 4-DEOXY-4-FORMAMIDO-L-ARABINOSE TRANSFERASE-RELATED"/>
    <property type="match status" value="1"/>
</dbReference>
<name>A0A7W3R7T1_9ACTN</name>
<sequence>MELSVVMPCLNEAETIETCVRKAVGFFAEHGIDGEVVIADNGSTDGSQQLARAAGARVVPVADKGYGNALMGGIRAARGRYVVMGDADDSYDFTALMPFLEQLRDGADLVMGNRFKGGIEPGAMPPLHRYLGNPVLSFIGRLFFGSKIGDFHCGLRAFRKDSIVRLGLQTGGMEFASEMVVKATLAGYDIREVPTTLSKDGRSRPPHLNTWRDGWRHLRFLLLYSPRWLFLIPGLAFMLVGLVAGVALAFGPVRVGDVAFDVDTLVGAGAATVIGFQSVLFALFTKVYAMQEGFLPRDRRVDRLVSWWTMERGLVLGGLLALAGLAGLAASLLHWRVNNFGELDPRESLRMVVPSATALVMSFQAIFASMFVSILHIRRREHPPLTDAADEAAVVVDAAADRVAAERAEQAGQDAAEPVADTPGGQR</sequence>
<evidence type="ECO:0000313" key="7">
    <source>
        <dbReference type="Proteomes" id="UP000539313"/>
    </source>
</evidence>